<dbReference type="AlphaFoldDB" id="A0A2A6CQ96"/>
<evidence type="ECO:0000313" key="3">
    <source>
        <dbReference type="Proteomes" id="UP000005239"/>
    </source>
</evidence>
<dbReference type="EnsemblMetazoa" id="PPA45755.1">
    <property type="protein sequence ID" value="PPA45755.1"/>
    <property type="gene ID" value="WBGene00284124"/>
</dbReference>
<reference evidence="3" key="1">
    <citation type="journal article" date="2008" name="Nat. Genet.">
        <title>The Pristionchus pacificus genome provides a unique perspective on nematode lifestyle and parasitism.</title>
        <authorList>
            <person name="Dieterich C."/>
            <person name="Clifton S.W."/>
            <person name="Schuster L.N."/>
            <person name="Chinwalla A."/>
            <person name="Delehaunty K."/>
            <person name="Dinkelacker I."/>
            <person name="Fulton L."/>
            <person name="Fulton R."/>
            <person name="Godfrey J."/>
            <person name="Minx P."/>
            <person name="Mitreva M."/>
            <person name="Roeseler W."/>
            <person name="Tian H."/>
            <person name="Witte H."/>
            <person name="Yang S.P."/>
            <person name="Wilson R.K."/>
            <person name="Sommer R.J."/>
        </authorList>
    </citation>
    <scope>NUCLEOTIDE SEQUENCE [LARGE SCALE GENOMIC DNA]</scope>
    <source>
        <strain evidence="3">PS312</strain>
    </source>
</reference>
<feature type="region of interest" description="Disordered" evidence="1">
    <location>
        <begin position="72"/>
        <end position="118"/>
    </location>
</feature>
<keyword evidence="3" id="KW-1185">Reference proteome</keyword>
<organism evidence="2 3">
    <name type="scientific">Pristionchus pacificus</name>
    <name type="common">Parasitic nematode worm</name>
    <dbReference type="NCBI Taxonomy" id="54126"/>
    <lineage>
        <taxon>Eukaryota</taxon>
        <taxon>Metazoa</taxon>
        <taxon>Ecdysozoa</taxon>
        <taxon>Nematoda</taxon>
        <taxon>Chromadorea</taxon>
        <taxon>Rhabditida</taxon>
        <taxon>Rhabditina</taxon>
        <taxon>Diplogasteromorpha</taxon>
        <taxon>Diplogasteroidea</taxon>
        <taxon>Neodiplogasteridae</taxon>
        <taxon>Pristionchus</taxon>
    </lineage>
</organism>
<gene>
    <name evidence="2" type="primary">WBGene00284124</name>
</gene>
<feature type="compositionally biased region" description="Low complexity" evidence="1">
    <location>
        <begin position="93"/>
        <end position="106"/>
    </location>
</feature>
<accession>A0A2A6CQ96</accession>
<reference evidence="2" key="2">
    <citation type="submission" date="2022-06" db="UniProtKB">
        <authorList>
            <consortium name="EnsemblMetazoa"/>
        </authorList>
    </citation>
    <scope>IDENTIFICATION</scope>
    <source>
        <strain evidence="2">PS312</strain>
    </source>
</reference>
<dbReference type="Proteomes" id="UP000005239">
    <property type="component" value="Unassembled WGS sequence"/>
</dbReference>
<sequence>MYGGGDDFRYDSYPESSEARDRTHLGTRVDVDVVVGFRKLAEKKKALFGATNKVYCHKGKWRANEINPVTKASKDDSTATLLAPGDWTHETGATSPSTATNSSTAPDDPSSNRRPPYSRAPSCTVIAALGGCSRMQPGYCCSSCGSASCGRPLQLQLQNDGCSP</sequence>
<accession>A0A8R1Z2S6</accession>
<evidence type="ECO:0000256" key="1">
    <source>
        <dbReference type="SAM" id="MobiDB-lite"/>
    </source>
</evidence>
<evidence type="ECO:0000313" key="2">
    <source>
        <dbReference type="EnsemblMetazoa" id="PPA45755.1"/>
    </source>
</evidence>
<proteinExistence type="predicted"/>
<feature type="region of interest" description="Disordered" evidence="1">
    <location>
        <begin position="1"/>
        <end position="22"/>
    </location>
</feature>
<name>A0A2A6CQ96_PRIPA</name>
<protein>
    <submittedName>
        <fullName evidence="2">Uncharacterized protein</fullName>
    </submittedName>
</protein>